<evidence type="ECO:0000313" key="2">
    <source>
        <dbReference type="Proteomes" id="UP000265366"/>
    </source>
</evidence>
<evidence type="ECO:0000313" key="1">
    <source>
        <dbReference type="EMBL" id="RIV82322.1"/>
    </source>
</evidence>
<dbReference type="GO" id="GO:0034194">
    <property type="term" value="P:D-galactonate catabolic process"/>
    <property type="evidence" value="ECO:0007669"/>
    <property type="project" value="InterPro"/>
</dbReference>
<keyword evidence="1" id="KW-0418">Kinase</keyword>
<name>A0A3A1P198_9SPHN</name>
<dbReference type="Gene3D" id="3.30.420.310">
    <property type="entry name" value="2-keto-3-deoxy-galactonokinase, C-terminal domain"/>
    <property type="match status" value="1"/>
</dbReference>
<dbReference type="OrthoDB" id="256574at2"/>
<keyword evidence="2" id="KW-1185">Reference proteome</keyword>
<dbReference type="InterPro" id="IPR007729">
    <property type="entry name" value="DGOK"/>
</dbReference>
<organism evidence="1 2">
    <name type="scientific">Aurantiacibacter xanthus</name>
    <dbReference type="NCBI Taxonomy" id="1784712"/>
    <lineage>
        <taxon>Bacteria</taxon>
        <taxon>Pseudomonadati</taxon>
        <taxon>Pseudomonadota</taxon>
        <taxon>Alphaproteobacteria</taxon>
        <taxon>Sphingomonadales</taxon>
        <taxon>Erythrobacteraceae</taxon>
        <taxon>Aurantiacibacter</taxon>
    </lineage>
</organism>
<accession>A0A3A1P198</accession>
<protein>
    <submittedName>
        <fullName evidence="1">2-dehydro-3-deoxygalactonokinase</fullName>
    </submittedName>
</protein>
<dbReference type="Pfam" id="PF05035">
    <property type="entry name" value="DGOK"/>
    <property type="match status" value="1"/>
</dbReference>
<comment type="caution">
    <text evidence="1">The sequence shown here is derived from an EMBL/GenBank/DDBJ whole genome shotgun (WGS) entry which is preliminary data.</text>
</comment>
<gene>
    <name evidence="1" type="ORF">D2V17_15535</name>
</gene>
<dbReference type="Gene3D" id="3.30.420.300">
    <property type="entry name" value="2-keto-3-deoxy-galactonokinase, substrate binding domain"/>
    <property type="match status" value="1"/>
</dbReference>
<keyword evidence="1" id="KW-0808">Transferase</keyword>
<dbReference type="GO" id="GO:0008671">
    <property type="term" value="F:2-dehydro-3-deoxygalactonokinase activity"/>
    <property type="evidence" value="ECO:0007669"/>
    <property type="project" value="InterPro"/>
</dbReference>
<dbReference type="EMBL" id="QXFM01000119">
    <property type="protein sequence ID" value="RIV82322.1"/>
    <property type="molecule type" value="Genomic_DNA"/>
</dbReference>
<dbReference type="InterPro" id="IPR042258">
    <property type="entry name" value="DGOK_N"/>
</dbReference>
<dbReference type="InterPro" id="IPR042257">
    <property type="entry name" value="DGOK_C"/>
</dbReference>
<proteinExistence type="predicted"/>
<dbReference type="RefSeq" id="WP_119593721.1">
    <property type="nucleotide sequence ID" value="NZ_QXFM01000119.1"/>
</dbReference>
<sequence length="289" mass="29848">MRGDYIAIDWGTTNRRIYVIGGDGSLRHTRRDHCGALRMARSDYPAEIGAIRADYGDLPVIASGMVGSSRGWVDVPYCPAPASIADLAAAAHACGDRVFIVPGISVHDQRGCDVMRGEEVQVFGALISGAVSSGALFCQPGTHSKWIATDDIRICALSTAMTGELFALLKSGSVLAEMLQGAVTNGPAFAEGVARGMGATDLPSALFQARAAALLGARAAQDTASYVSGLLIGSDVGARDLAGRVVTLLADGDLAILYRAAIEIAGGTVEVIDSNAAFTAGIQAIYEAM</sequence>
<dbReference type="Proteomes" id="UP000265366">
    <property type="component" value="Unassembled WGS sequence"/>
</dbReference>
<dbReference type="AlphaFoldDB" id="A0A3A1P198"/>
<reference evidence="1 2" key="1">
    <citation type="submission" date="2018-08" db="EMBL/GenBank/DDBJ databases">
        <title>Erythrobacter zhengii sp.nov., a bacterium isolated from deep-sea sediment.</title>
        <authorList>
            <person name="Fang C."/>
            <person name="Wu Y.-H."/>
            <person name="Sun C."/>
            <person name="Wang H."/>
            <person name="Cheng H."/>
            <person name="Meng F.-X."/>
            <person name="Wang C.-S."/>
            <person name="Xu X.-W."/>
        </authorList>
    </citation>
    <scope>NUCLEOTIDE SEQUENCE [LARGE SCALE GENOMIC DNA]</scope>
    <source>
        <strain evidence="1 2">CCTCC AB 2015396</strain>
    </source>
</reference>